<dbReference type="EMBL" id="JBHFNQ010000262">
    <property type="protein sequence ID" value="MFB2882254.1"/>
    <property type="molecule type" value="Genomic_DNA"/>
</dbReference>
<gene>
    <name evidence="4" type="ORF">ACE1CC_35865</name>
</gene>
<evidence type="ECO:0000313" key="5">
    <source>
        <dbReference type="Proteomes" id="UP001576774"/>
    </source>
</evidence>
<evidence type="ECO:0000259" key="3">
    <source>
        <dbReference type="Pfam" id="PF03787"/>
    </source>
</evidence>
<evidence type="ECO:0000256" key="2">
    <source>
        <dbReference type="SAM" id="MobiDB-lite"/>
    </source>
</evidence>
<dbReference type="CDD" id="cd09726">
    <property type="entry name" value="RAMP_I_III"/>
    <property type="match status" value="1"/>
</dbReference>
<dbReference type="InterPro" id="IPR005537">
    <property type="entry name" value="RAMP_III_fam"/>
</dbReference>
<evidence type="ECO:0000256" key="1">
    <source>
        <dbReference type="ARBA" id="ARBA00023118"/>
    </source>
</evidence>
<dbReference type="PANTHER" id="PTHR35579">
    <property type="entry name" value="CRISPR SYSTEM CMS ENDORIBONUCLEASE CSM3"/>
    <property type="match status" value="1"/>
</dbReference>
<dbReference type="RefSeq" id="WP_413275210.1">
    <property type="nucleotide sequence ID" value="NZ_JBHFNQ010000262.1"/>
</dbReference>
<feature type="domain" description="CRISPR type III-associated protein" evidence="3">
    <location>
        <begin position="49"/>
        <end position="241"/>
    </location>
</feature>
<feature type="region of interest" description="Disordered" evidence="2">
    <location>
        <begin position="1"/>
        <end position="38"/>
    </location>
</feature>
<reference evidence="4 5" key="1">
    <citation type="submission" date="2024-09" db="EMBL/GenBank/DDBJ databases">
        <title>Floridaenema gen nov. (Aerosakkonemataceae, Aerosakkonematales ord. nov., Cyanobacteria) from benthic tropical and subtropical fresh waters, with the description of four new species.</title>
        <authorList>
            <person name="Moretto J.A."/>
            <person name="Berthold D.E."/>
            <person name="Lefler F.W."/>
            <person name="Huang I.-S."/>
            <person name="Laughinghouse H. IV."/>
        </authorList>
    </citation>
    <scope>NUCLEOTIDE SEQUENCE [LARGE SCALE GENOMIC DNA]</scope>
    <source>
        <strain evidence="4 5">BLCC-F46</strain>
    </source>
</reference>
<feature type="compositionally biased region" description="Basic residues" evidence="2">
    <location>
        <begin position="1"/>
        <end position="16"/>
    </location>
</feature>
<evidence type="ECO:0000313" key="4">
    <source>
        <dbReference type="EMBL" id="MFB2882254.1"/>
    </source>
</evidence>
<protein>
    <submittedName>
        <fullName evidence="4">RAMP superfamily CRISPR-associated protein</fullName>
    </submittedName>
</protein>
<sequence length="699" mass="78252">MTKHKKNQKQKGKSKAIKQQEQPLKQDRLIVENSSPSSLEIPSNSLKVKITLESDWHIGSGAGRPGDVDRLVQRDLNGLPYIPAKTLTGIWRDACELVALGLDNGNENGMWQQWVNYLFGEQPALAEVNLEHHPRPATVSVRSAHFPGEFVKAIVNKPILKDTLTFIKPGISIDPTTGCAREDCLRFEEVARGGAVLETICELNFYDVNEEQQKTAYALLLAGAKMVEKLGGKRRRGAGKCQFVINENKPWLDWLEDRVKNNSLAEPPKFCLGTDSASWDDTQATQQDGWVQVKLSIKTLSPVIIASRTIGNVVESLDYIPGTYLLPIVAKKLSKNLYCAIAQGDFIVTNATVEISGDRGRPVPLALFYEKVGGGWKERKGIYNRFQEKEPEEKQLKGSRQGYVSSMLENDLPTYQELTSGIAPHNTIKDEVQRPDKENGGIYNYQNIASGTTFQAHLRLKKELADYLGKDWWKSIEGQTKIGQSKKDDYGLVDIKAEPIKTDRKNQQAETLELVVWLLSDVLLRDNRLRPTTNIEDFRKALQEKLNQGLNLSEQIELQVKPDNEDTISAIARSRRTESWQVRWGLPRPSLVGLMAGSCIVFQVSKGRSDATKLAELEIAGIGERTAEGYGQICFNDPLLTKPVPKKSQHQKTGPKPDSNPSTTEMLSENDTDFDYARIIERAAWRDAIQKASLFLAKT</sequence>
<accession>A0ABV4XHV5</accession>
<proteinExistence type="predicted"/>
<name>A0ABV4XHV5_9CYAN</name>
<keyword evidence="5" id="KW-1185">Reference proteome</keyword>
<comment type="caution">
    <text evidence="4">The sequence shown here is derived from an EMBL/GenBank/DDBJ whole genome shotgun (WGS) entry which is preliminary data.</text>
</comment>
<dbReference type="PANTHER" id="PTHR35579:SF3">
    <property type="entry name" value="CRISPR SYSTEM CMS ENDORIBONUCLEASE CSM3"/>
    <property type="match status" value="1"/>
</dbReference>
<organism evidence="4 5">
    <name type="scientific">Floridaenema aerugineum BLCC-F46</name>
    <dbReference type="NCBI Taxonomy" id="3153654"/>
    <lineage>
        <taxon>Bacteria</taxon>
        <taxon>Bacillati</taxon>
        <taxon>Cyanobacteriota</taxon>
        <taxon>Cyanophyceae</taxon>
        <taxon>Oscillatoriophycideae</taxon>
        <taxon>Aerosakkonematales</taxon>
        <taxon>Aerosakkonemataceae</taxon>
        <taxon>Floridanema</taxon>
        <taxon>Floridanema aerugineum</taxon>
    </lineage>
</organism>
<dbReference type="InterPro" id="IPR052216">
    <property type="entry name" value="CRISPR_Csm3_endoribonuclease"/>
</dbReference>
<feature type="region of interest" description="Disordered" evidence="2">
    <location>
        <begin position="641"/>
        <end position="668"/>
    </location>
</feature>
<keyword evidence="1" id="KW-0051">Antiviral defense</keyword>
<dbReference type="Pfam" id="PF03787">
    <property type="entry name" value="RAMPs"/>
    <property type="match status" value="1"/>
</dbReference>
<dbReference type="Proteomes" id="UP001576774">
    <property type="component" value="Unassembled WGS sequence"/>
</dbReference>